<dbReference type="SUPFAM" id="SSF54631">
    <property type="entry name" value="CBS-domain pair"/>
    <property type="match status" value="1"/>
</dbReference>
<accession>A0A662DB66</accession>
<dbReference type="Gene3D" id="3.10.580.10">
    <property type="entry name" value="CBS-domain"/>
    <property type="match status" value="1"/>
</dbReference>
<evidence type="ECO:0000313" key="4">
    <source>
        <dbReference type="EMBL" id="HDN85242.1"/>
    </source>
</evidence>
<dbReference type="InterPro" id="IPR051257">
    <property type="entry name" value="Diverse_CBS-Domain"/>
</dbReference>
<evidence type="ECO:0000259" key="3">
    <source>
        <dbReference type="PROSITE" id="PS51371"/>
    </source>
</evidence>
<protein>
    <submittedName>
        <fullName evidence="4">CBS domain-containing protein</fullName>
    </submittedName>
</protein>
<gene>
    <name evidence="5" type="ORF">DRI96_05060</name>
    <name evidence="4" type="ORF">ENG47_05775</name>
</gene>
<feature type="domain" description="CBS" evidence="3">
    <location>
        <begin position="98"/>
        <end position="152"/>
    </location>
</feature>
<dbReference type="CDD" id="cd04586">
    <property type="entry name" value="CBS_pair_BON_assoc"/>
    <property type="match status" value="1"/>
</dbReference>
<organism evidence="5 6">
    <name type="scientific">Aerophobetes bacterium</name>
    <dbReference type="NCBI Taxonomy" id="2030807"/>
    <lineage>
        <taxon>Bacteria</taxon>
        <taxon>Candidatus Aerophobota</taxon>
    </lineage>
</organism>
<comment type="caution">
    <text evidence="5">The sequence shown here is derived from an EMBL/GenBank/DDBJ whole genome shotgun (WGS) entry which is preliminary data.</text>
</comment>
<evidence type="ECO:0000313" key="6">
    <source>
        <dbReference type="Proteomes" id="UP000267654"/>
    </source>
</evidence>
<evidence type="ECO:0000313" key="5">
    <source>
        <dbReference type="EMBL" id="RLE12098.1"/>
    </source>
</evidence>
<dbReference type="Pfam" id="PF00571">
    <property type="entry name" value="CBS"/>
    <property type="match status" value="2"/>
</dbReference>
<proteinExistence type="predicted"/>
<dbReference type="EMBL" id="DRBC01000349">
    <property type="protein sequence ID" value="HDN85242.1"/>
    <property type="molecule type" value="Genomic_DNA"/>
</dbReference>
<name>A0A662DB66_UNCAE</name>
<reference evidence="4" key="2">
    <citation type="journal article" date="2020" name="mSystems">
        <title>Genome- and Community-Level Interaction Insights into Carbon Utilization and Element Cycling Functions of Hydrothermarchaeota in Hydrothermal Sediment.</title>
        <authorList>
            <person name="Zhou Z."/>
            <person name="Liu Y."/>
            <person name="Xu W."/>
            <person name="Pan J."/>
            <person name="Luo Z.H."/>
            <person name="Li M."/>
        </authorList>
    </citation>
    <scope>NUCLEOTIDE SEQUENCE [LARGE SCALE GENOMIC DNA]</scope>
    <source>
        <strain evidence="4">HyVt-219</strain>
    </source>
</reference>
<reference evidence="5 6" key="1">
    <citation type="submission" date="2018-06" db="EMBL/GenBank/DDBJ databases">
        <title>Extensive metabolic versatility and redundancy in microbially diverse, dynamic hydrothermal sediments.</title>
        <authorList>
            <person name="Dombrowski N."/>
            <person name="Teske A."/>
            <person name="Baker B.J."/>
        </authorList>
    </citation>
    <scope>NUCLEOTIDE SEQUENCE [LARGE SCALE GENOMIC DNA]</scope>
    <source>
        <strain evidence="5">B19_G9</strain>
    </source>
</reference>
<evidence type="ECO:0000256" key="1">
    <source>
        <dbReference type="ARBA" id="ARBA00023122"/>
    </source>
</evidence>
<dbReference type="PROSITE" id="PS51371">
    <property type="entry name" value="CBS"/>
    <property type="match status" value="2"/>
</dbReference>
<dbReference type="SMART" id="SM00116">
    <property type="entry name" value="CBS"/>
    <property type="match status" value="2"/>
</dbReference>
<dbReference type="EMBL" id="QMQB01000186">
    <property type="protein sequence ID" value="RLE12098.1"/>
    <property type="molecule type" value="Genomic_DNA"/>
</dbReference>
<dbReference type="AlphaFoldDB" id="A0A662DB66"/>
<dbReference type="PANTHER" id="PTHR43080:SF2">
    <property type="entry name" value="CBS DOMAIN-CONTAINING PROTEIN"/>
    <property type="match status" value="1"/>
</dbReference>
<keyword evidence="1 2" id="KW-0129">CBS domain</keyword>
<dbReference type="Proteomes" id="UP000267654">
    <property type="component" value="Unassembled WGS sequence"/>
</dbReference>
<dbReference type="PANTHER" id="PTHR43080">
    <property type="entry name" value="CBS DOMAIN-CONTAINING PROTEIN CBSX3, MITOCHONDRIAL"/>
    <property type="match status" value="1"/>
</dbReference>
<dbReference type="InterPro" id="IPR046342">
    <property type="entry name" value="CBS_dom_sf"/>
</dbReference>
<dbReference type="Proteomes" id="UP000885660">
    <property type="component" value="Unassembled WGS sequence"/>
</dbReference>
<sequence length="152" mass="17446">MKIKKVKEFMTTRLITINRATTIKEIARIFLTHSFDFLPVVDKENHLLGVITKKDILAPFLPEYFNLLEDINFISDFGSLEISFTESLEHLLLAEDIMVKNPVTVDEETSLFKAIALISHHKVRHLPVVREGKLVGIVSRTDILRALFSEEK</sequence>
<feature type="domain" description="CBS" evidence="3">
    <location>
        <begin position="10"/>
        <end position="71"/>
    </location>
</feature>
<dbReference type="InterPro" id="IPR000644">
    <property type="entry name" value="CBS_dom"/>
</dbReference>
<evidence type="ECO:0000256" key="2">
    <source>
        <dbReference type="PROSITE-ProRule" id="PRU00703"/>
    </source>
</evidence>